<comment type="caution">
    <text evidence="10">The sequence shown here is derived from an EMBL/GenBank/DDBJ whole genome shotgun (WGS) entry which is preliminary data.</text>
</comment>
<dbReference type="EMBL" id="VFOP01000001">
    <property type="protein sequence ID" value="TQL50192.1"/>
    <property type="molecule type" value="Genomic_DNA"/>
</dbReference>
<dbReference type="OrthoDB" id="9782620at2"/>
<evidence type="ECO:0000313" key="11">
    <source>
        <dbReference type="Proteomes" id="UP000319516"/>
    </source>
</evidence>
<keyword evidence="3" id="KW-0227">DNA damage</keyword>
<dbReference type="RefSeq" id="WP_141784353.1">
    <property type="nucleotide sequence ID" value="NZ_BAAAIK010000004.1"/>
</dbReference>
<keyword evidence="11" id="KW-1185">Reference proteome</keyword>
<protein>
    <recommendedName>
        <fullName evidence="8">Abasic site processing protein</fullName>
        <ecNumber evidence="8">3.4.-.-</ecNumber>
    </recommendedName>
</protein>
<keyword evidence="4 8" id="KW-0378">Hydrolase</keyword>
<keyword evidence="7" id="KW-0456">Lyase</keyword>
<evidence type="ECO:0000256" key="5">
    <source>
        <dbReference type="ARBA" id="ARBA00023124"/>
    </source>
</evidence>
<evidence type="ECO:0000313" key="10">
    <source>
        <dbReference type="EMBL" id="TQL50192.1"/>
    </source>
</evidence>
<keyword evidence="6" id="KW-0238">DNA-binding</keyword>
<evidence type="ECO:0000256" key="9">
    <source>
        <dbReference type="SAM" id="MobiDB-lite"/>
    </source>
</evidence>
<dbReference type="InterPro" id="IPR036590">
    <property type="entry name" value="SRAP-like"/>
</dbReference>
<dbReference type="GO" id="GO:0006508">
    <property type="term" value="P:proteolysis"/>
    <property type="evidence" value="ECO:0007669"/>
    <property type="project" value="UniProtKB-KW"/>
</dbReference>
<evidence type="ECO:0000256" key="3">
    <source>
        <dbReference type="ARBA" id="ARBA00022763"/>
    </source>
</evidence>
<organism evidence="10 11">
    <name type="scientific">Ornithinicoccus hortensis</name>
    <dbReference type="NCBI Taxonomy" id="82346"/>
    <lineage>
        <taxon>Bacteria</taxon>
        <taxon>Bacillati</taxon>
        <taxon>Actinomycetota</taxon>
        <taxon>Actinomycetes</taxon>
        <taxon>Micrococcales</taxon>
        <taxon>Intrasporangiaceae</taxon>
        <taxon>Ornithinicoccus</taxon>
    </lineage>
</organism>
<name>A0A542YQ12_9MICO</name>
<evidence type="ECO:0000256" key="7">
    <source>
        <dbReference type="ARBA" id="ARBA00023239"/>
    </source>
</evidence>
<dbReference type="Pfam" id="PF02586">
    <property type="entry name" value="SRAP"/>
    <property type="match status" value="1"/>
</dbReference>
<keyword evidence="5" id="KW-0190">Covalent protein-DNA linkage</keyword>
<dbReference type="Gene3D" id="3.90.1680.10">
    <property type="entry name" value="SOS response associated peptidase-like"/>
    <property type="match status" value="1"/>
</dbReference>
<evidence type="ECO:0000256" key="2">
    <source>
        <dbReference type="ARBA" id="ARBA00022670"/>
    </source>
</evidence>
<dbReference type="PANTHER" id="PTHR13604">
    <property type="entry name" value="DC12-RELATED"/>
    <property type="match status" value="1"/>
</dbReference>
<dbReference type="GO" id="GO:0016829">
    <property type="term" value="F:lyase activity"/>
    <property type="evidence" value="ECO:0007669"/>
    <property type="project" value="UniProtKB-KW"/>
</dbReference>
<dbReference type="InterPro" id="IPR003738">
    <property type="entry name" value="SRAP"/>
</dbReference>
<dbReference type="Proteomes" id="UP000319516">
    <property type="component" value="Unassembled WGS sequence"/>
</dbReference>
<evidence type="ECO:0000256" key="6">
    <source>
        <dbReference type="ARBA" id="ARBA00023125"/>
    </source>
</evidence>
<evidence type="ECO:0000256" key="8">
    <source>
        <dbReference type="RuleBase" id="RU364100"/>
    </source>
</evidence>
<dbReference type="GO" id="GO:0008233">
    <property type="term" value="F:peptidase activity"/>
    <property type="evidence" value="ECO:0007669"/>
    <property type="project" value="UniProtKB-KW"/>
</dbReference>
<dbReference type="SUPFAM" id="SSF143081">
    <property type="entry name" value="BB1717-like"/>
    <property type="match status" value="1"/>
</dbReference>
<feature type="region of interest" description="Disordered" evidence="9">
    <location>
        <begin position="21"/>
        <end position="48"/>
    </location>
</feature>
<evidence type="ECO:0000256" key="4">
    <source>
        <dbReference type="ARBA" id="ARBA00022801"/>
    </source>
</evidence>
<proteinExistence type="inferred from homology"/>
<dbReference type="EC" id="3.4.-.-" evidence="8"/>
<reference evidence="10 11" key="1">
    <citation type="submission" date="2019-06" db="EMBL/GenBank/DDBJ databases">
        <title>Sequencing the genomes of 1000 actinobacteria strains.</title>
        <authorList>
            <person name="Klenk H.-P."/>
        </authorList>
    </citation>
    <scope>NUCLEOTIDE SEQUENCE [LARGE SCALE GENOMIC DNA]</scope>
    <source>
        <strain evidence="10 11">DSM 12335</strain>
    </source>
</reference>
<accession>A0A542YQ12</accession>
<keyword evidence="2 8" id="KW-0645">Protease</keyword>
<dbReference type="GO" id="GO:0003697">
    <property type="term" value="F:single-stranded DNA binding"/>
    <property type="evidence" value="ECO:0007669"/>
    <property type="project" value="InterPro"/>
</dbReference>
<sequence>MCGRYAASANPDELIEEFEVDVDGTGEPSRSTLVNPQDPPAGTPDYNMAPAKLAPVVLTRPPRGQDDAEPLRQLRLLSWGLVPSWAKDPKVGMRMINARLESALEKPAFKKAALSRRAIVPARGWYEWQASPVARDGKGKPRKQPFFLTREDGDVVAFAGLYEFWRDRAVDPTDPAAWLVSFTILTTEAEPGLDRIHDRQPVVLDRDRWADWLDPTATDPDAVRTLAQSPGAGRFVTWPVGTAVNATRNNGAALLEPVSPESLDGVVDPTTGEVLGA</sequence>
<dbReference type="AlphaFoldDB" id="A0A542YQ12"/>
<comment type="similarity">
    <text evidence="1 8">Belongs to the SOS response-associated peptidase family.</text>
</comment>
<dbReference type="GO" id="GO:0106300">
    <property type="term" value="P:protein-DNA covalent cross-linking repair"/>
    <property type="evidence" value="ECO:0007669"/>
    <property type="project" value="InterPro"/>
</dbReference>
<dbReference type="PANTHER" id="PTHR13604:SF0">
    <property type="entry name" value="ABASIC SITE PROCESSING PROTEIN HMCES"/>
    <property type="match status" value="1"/>
</dbReference>
<evidence type="ECO:0000256" key="1">
    <source>
        <dbReference type="ARBA" id="ARBA00008136"/>
    </source>
</evidence>
<gene>
    <name evidence="10" type="ORF">FB467_1296</name>
</gene>